<dbReference type="Gene3D" id="3.40.190.170">
    <property type="entry name" value="Bacterial extracellular solute-binding protein, family 7"/>
    <property type="match status" value="1"/>
</dbReference>
<proteinExistence type="predicted"/>
<evidence type="ECO:0000313" key="3">
    <source>
        <dbReference type="EMBL" id="QDZ00191.1"/>
    </source>
</evidence>
<dbReference type="Proteomes" id="UP000321389">
    <property type="component" value="Chromosome"/>
</dbReference>
<dbReference type="PANTHER" id="PTHR33376">
    <property type="match status" value="1"/>
</dbReference>
<gene>
    <name evidence="3" type="ORF">FQ775_07225</name>
</gene>
<protein>
    <submittedName>
        <fullName evidence="3">TRAP transporter substrate-binding protein</fullName>
    </submittedName>
</protein>
<feature type="chain" id="PRO_5022810748" evidence="2">
    <location>
        <begin position="24"/>
        <end position="343"/>
    </location>
</feature>
<accession>A0A5B8KX85</accession>
<evidence type="ECO:0000313" key="4">
    <source>
        <dbReference type="Proteomes" id="UP000321389"/>
    </source>
</evidence>
<dbReference type="AlphaFoldDB" id="A0A5B8KX85"/>
<dbReference type="RefSeq" id="WP_146298840.1">
    <property type="nucleotide sequence ID" value="NZ_CP042301.2"/>
</dbReference>
<evidence type="ECO:0000256" key="2">
    <source>
        <dbReference type="SAM" id="SignalP"/>
    </source>
</evidence>
<keyword evidence="1 2" id="KW-0732">Signal</keyword>
<dbReference type="SUPFAM" id="SSF53850">
    <property type="entry name" value="Periplasmic binding protein-like II"/>
    <property type="match status" value="1"/>
</dbReference>
<organism evidence="3 4">
    <name type="scientific">Nitratireductor mangrovi</name>
    <dbReference type="NCBI Taxonomy" id="2599600"/>
    <lineage>
        <taxon>Bacteria</taxon>
        <taxon>Pseudomonadati</taxon>
        <taxon>Pseudomonadota</taxon>
        <taxon>Alphaproteobacteria</taxon>
        <taxon>Hyphomicrobiales</taxon>
        <taxon>Phyllobacteriaceae</taxon>
        <taxon>Nitratireductor</taxon>
    </lineage>
</organism>
<feature type="signal peptide" evidence="2">
    <location>
        <begin position="1"/>
        <end position="23"/>
    </location>
</feature>
<dbReference type="NCBIfam" id="NF037995">
    <property type="entry name" value="TRAP_S1"/>
    <property type="match status" value="1"/>
</dbReference>
<dbReference type="EMBL" id="CP042301">
    <property type="protein sequence ID" value="QDZ00191.1"/>
    <property type="molecule type" value="Genomic_DNA"/>
</dbReference>
<name>A0A5B8KX85_9HYPH</name>
<reference evidence="3" key="1">
    <citation type="submission" date="2020-04" db="EMBL/GenBank/DDBJ databases">
        <title>Nitratireductor sp. nov. isolated from mangrove soil.</title>
        <authorList>
            <person name="Ye Y."/>
        </authorList>
    </citation>
    <scope>NUCLEOTIDE SEQUENCE</scope>
    <source>
        <strain evidence="3">SY7</strain>
    </source>
</reference>
<dbReference type="PANTHER" id="PTHR33376:SF15">
    <property type="entry name" value="BLL6794 PROTEIN"/>
    <property type="match status" value="1"/>
</dbReference>
<dbReference type="OrthoDB" id="7822595at2"/>
<keyword evidence="4" id="KW-1185">Reference proteome</keyword>
<sequence length="343" mass="37179">MTTLKKIIISAAAFGAMTAMSFAQDVTLRLHQMLPPQATIPAKALTPWAEKVQAESNGRIKIDLFHAMSLGGKPPELYDQAKDGVVDLIWTVIGYTPGRFPATEAFELPFMMTTGEATSRAFQEYCEKHCMDEFAGVKVIAWHAHGPGLIHSKNPVNKLEDMNGIKIRGGSRVINQMLEKLGATPVGMPVPAVSEALSKGVIDATTIPWEVTPALKVSELVKNHTGFSGKNGLYTLTFVFAMNQDAYDKLPDDLKAVIDANSGMEAAAMLGRTMDQGDEIGLSIAQKLNNNIITLDEAETQRWKDAATPLIEAWQAEMDAKGLDGKALVEEARALVEKHSAGM</sequence>
<dbReference type="KEGG" id="niy:FQ775_07225"/>
<dbReference type="InterPro" id="IPR018389">
    <property type="entry name" value="DctP_fam"/>
</dbReference>
<dbReference type="InterPro" id="IPR038404">
    <property type="entry name" value="TRAP_DctP_sf"/>
</dbReference>
<dbReference type="Pfam" id="PF03480">
    <property type="entry name" value="DctP"/>
    <property type="match status" value="1"/>
</dbReference>
<dbReference type="CDD" id="cd13665">
    <property type="entry name" value="PBP2_TRAP_Dctp3_4"/>
    <property type="match status" value="1"/>
</dbReference>
<dbReference type="GO" id="GO:0055085">
    <property type="term" value="P:transmembrane transport"/>
    <property type="evidence" value="ECO:0007669"/>
    <property type="project" value="InterPro"/>
</dbReference>
<evidence type="ECO:0000256" key="1">
    <source>
        <dbReference type="ARBA" id="ARBA00022729"/>
    </source>
</evidence>